<organism evidence="1 2">
    <name type="scientific">Steinernema carpocapsae</name>
    <name type="common">Entomopathogenic nematode</name>
    <dbReference type="NCBI Taxonomy" id="34508"/>
    <lineage>
        <taxon>Eukaryota</taxon>
        <taxon>Metazoa</taxon>
        <taxon>Ecdysozoa</taxon>
        <taxon>Nematoda</taxon>
        <taxon>Chromadorea</taxon>
        <taxon>Rhabditida</taxon>
        <taxon>Tylenchina</taxon>
        <taxon>Panagrolaimomorpha</taxon>
        <taxon>Strongyloidoidea</taxon>
        <taxon>Steinernematidae</taxon>
        <taxon>Steinernema</taxon>
    </lineage>
</organism>
<evidence type="ECO:0000313" key="1">
    <source>
        <dbReference type="EMBL" id="TMS35023.1"/>
    </source>
</evidence>
<dbReference type="EMBL" id="AZBU02000001">
    <property type="protein sequence ID" value="TMS35023.1"/>
    <property type="molecule type" value="Genomic_DNA"/>
</dbReference>
<protein>
    <submittedName>
        <fullName evidence="1">Uncharacterized protein</fullName>
    </submittedName>
</protein>
<name>A0A4V6I7F3_STECR</name>
<evidence type="ECO:0000313" key="2">
    <source>
        <dbReference type="Proteomes" id="UP000298663"/>
    </source>
</evidence>
<reference evidence="1 2" key="1">
    <citation type="journal article" date="2015" name="Genome Biol.">
        <title>Comparative genomics of Steinernema reveals deeply conserved gene regulatory networks.</title>
        <authorList>
            <person name="Dillman A.R."/>
            <person name="Macchietto M."/>
            <person name="Porter C.F."/>
            <person name="Rogers A."/>
            <person name="Williams B."/>
            <person name="Antoshechkin I."/>
            <person name="Lee M.M."/>
            <person name="Goodwin Z."/>
            <person name="Lu X."/>
            <person name="Lewis E.E."/>
            <person name="Goodrich-Blair H."/>
            <person name="Stock S.P."/>
            <person name="Adams B.J."/>
            <person name="Sternberg P.W."/>
            <person name="Mortazavi A."/>
        </authorList>
    </citation>
    <scope>NUCLEOTIDE SEQUENCE [LARGE SCALE GENOMIC DNA]</scope>
    <source>
        <strain evidence="1 2">ALL</strain>
    </source>
</reference>
<sequence length="91" mass="10501">MRRLTSDERETMRRSRTHHIISVFVLLSKALMSRVYGTGYAERSNSTQLYMDGTFKSCPKLAEEQKLAIFQLYNSSAKLRYLKAMDSTLAT</sequence>
<reference evidence="1 2" key="2">
    <citation type="journal article" date="2019" name="G3 (Bethesda)">
        <title>Hybrid Assembly of the Genome of the Entomopathogenic Nematode Steinernema carpocapsae Identifies the X-Chromosome.</title>
        <authorList>
            <person name="Serra L."/>
            <person name="Macchietto M."/>
            <person name="Macias-Munoz A."/>
            <person name="McGill C.J."/>
            <person name="Rodriguez I.M."/>
            <person name="Rodriguez B."/>
            <person name="Murad R."/>
            <person name="Mortazavi A."/>
        </authorList>
    </citation>
    <scope>NUCLEOTIDE SEQUENCE [LARGE SCALE GENOMIC DNA]</scope>
    <source>
        <strain evidence="1 2">ALL</strain>
    </source>
</reference>
<dbReference type="EMBL" id="CM016762">
    <property type="protein sequence ID" value="TMS35023.1"/>
    <property type="molecule type" value="Genomic_DNA"/>
</dbReference>
<dbReference type="Proteomes" id="UP000298663">
    <property type="component" value="Chromosome X"/>
</dbReference>
<proteinExistence type="predicted"/>
<gene>
    <name evidence="1" type="ORF">L596_002505</name>
</gene>
<comment type="caution">
    <text evidence="1">The sequence shown here is derived from an EMBL/GenBank/DDBJ whole genome shotgun (WGS) entry which is preliminary data.</text>
</comment>
<dbReference type="AlphaFoldDB" id="A0A4V6I7F3"/>
<accession>A0A4V6I7F3</accession>
<keyword evidence="2" id="KW-1185">Reference proteome</keyword>